<feature type="region of interest" description="Disordered" evidence="1">
    <location>
        <begin position="1"/>
        <end position="21"/>
    </location>
</feature>
<evidence type="ECO:0000313" key="2">
    <source>
        <dbReference type="EMBL" id="EFV01956.1"/>
    </source>
</evidence>
<accession>E6MH66</accession>
<proteinExistence type="predicted"/>
<evidence type="ECO:0000313" key="3">
    <source>
        <dbReference type="Proteomes" id="UP000004754"/>
    </source>
</evidence>
<gene>
    <name evidence="2" type="ORF">HMP0721_1351</name>
</gene>
<sequence>MRNRGRDRRSAVGRPEINGPRAFDLRAAHQGARVRGWQSARLTPAAIDQ</sequence>
<reference evidence="2 3" key="1">
    <citation type="submission" date="2010-12" db="EMBL/GenBank/DDBJ databases">
        <authorList>
            <person name="Muzny D."/>
            <person name="Qin X."/>
            <person name="Deng J."/>
            <person name="Jiang H."/>
            <person name="Liu Y."/>
            <person name="Qu J."/>
            <person name="Song X.-Z."/>
            <person name="Zhang L."/>
            <person name="Thornton R."/>
            <person name="Coyle M."/>
            <person name="Francisco L."/>
            <person name="Jackson L."/>
            <person name="Javaid M."/>
            <person name="Korchina V."/>
            <person name="Kovar C."/>
            <person name="Mata R."/>
            <person name="Mathew T."/>
            <person name="Ngo R."/>
            <person name="Nguyen L."/>
            <person name="Nguyen N."/>
            <person name="Okwuonu G."/>
            <person name="Ongeri F."/>
            <person name="Pham C."/>
            <person name="Simmons D."/>
            <person name="Wilczek-Boney K."/>
            <person name="Hale W."/>
            <person name="Jakkamsetti A."/>
            <person name="Pham P."/>
            <person name="Ruth R."/>
            <person name="San Lucas F."/>
            <person name="Warren J."/>
            <person name="Zhang J."/>
            <person name="Zhao Z."/>
            <person name="Zhou C."/>
            <person name="Zhu D."/>
            <person name="Lee S."/>
            <person name="Bess C."/>
            <person name="Blankenburg K."/>
            <person name="Forbes L."/>
            <person name="Fu Q."/>
            <person name="Gubbala S."/>
            <person name="Hirani K."/>
            <person name="Jayaseelan J.C."/>
            <person name="Lara F."/>
            <person name="Munidasa M."/>
            <person name="Palculict T."/>
            <person name="Patil S."/>
            <person name="Pu L.-L."/>
            <person name="Saada N."/>
            <person name="Tang L."/>
            <person name="Weissenberger G."/>
            <person name="Zhu Y."/>
            <person name="Hemphill L."/>
            <person name="Shang Y."/>
            <person name="Youmans B."/>
            <person name="Ayvaz T."/>
            <person name="Ross M."/>
            <person name="Santibanez J."/>
            <person name="Aqrawi P."/>
            <person name="Gross S."/>
            <person name="Joshi V."/>
            <person name="Fowler G."/>
            <person name="Nazareth L."/>
            <person name="Reid J."/>
            <person name="Worley K."/>
            <person name="Petrosino J."/>
            <person name="Highlander S."/>
            <person name="Gibbs R."/>
        </authorList>
    </citation>
    <scope>NUCLEOTIDE SEQUENCE [LARGE SCALE GENOMIC DNA]</scope>
    <source>
        <strain evidence="2 3">ATCC 23263</strain>
    </source>
</reference>
<keyword evidence="3" id="KW-1185">Reference proteome</keyword>
<comment type="caution">
    <text evidence="2">The sequence shown here is derived from an EMBL/GenBank/DDBJ whole genome shotgun (WGS) entry which is preliminary data.</text>
</comment>
<organism evidence="2 3">
    <name type="scientific">Pseudoramibacter alactolyticus ATCC 23263</name>
    <dbReference type="NCBI Taxonomy" id="887929"/>
    <lineage>
        <taxon>Bacteria</taxon>
        <taxon>Bacillati</taxon>
        <taxon>Bacillota</taxon>
        <taxon>Clostridia</taxon>
        <taxon>Eubacteriales</taxon>
        <taxon>Eubacteriaceae</taxon>
        <taxon>Pseudoramibacter</taxon>
    </lineage>
</organism>
<dbReference type="STRING" id="887929.HMP0721_1351"/>
<name>E6MH66_9FIRM</name>
<dbReference type="Proteomes" id="UP000004754">
    <property type="component" value="Unassembled WGS sequence"/>
</dbReference>
<evidence type="ECO:0000256" key="1">
    <source>
        <dbReference type="SAM" id="MobiDB-lite"/>
    </source>
</evidence>
<dbReference type="EMBL" id="AEQN01000016">
    <property type="protein sequence ID" value="EFV01956.1"/>
    <property type="molecule type" value="Genomic_DNA"/>
</dbReference>
<protein>
    <submittedName>
        <fullName evidence="2">Uncharacterized protein</fullName>
    </submittedName>
</protein>
<dbReference type="AlphaFoldDB" id="E6MH66"/>
<dbReference type="HOGENOM" id="CLU_3139621_0_0_9"/>